<keyword evidence="4" id="KW-1185">Reference proteome</keyword>
<organism evidence="3 4">
    <name type="scientific">Erysipelothrix larvae</name>
    <dbReference type="NCBI Taxonomy" id="1514105"/>
    <lineage>
        <taxon>Bacteria</taxon>
        <taxon>Bacillati</taxon>
        <taxon>Bacillota</taxon>
        <taxon>Erysipelotrichia</taxon>
        <taxon>Erysipelotrichales</taxon>
        <taxon>Erysipelotrichaceae</taxon>
        <taxon>Erysipelothrix</taxon>
    </lineage>
</organism>
<comment type="subcellular location">
    <subcellularLocation>
        <location evidence="2">Cytoplasm</location>
    </subcellularLocation>
</comment>
<dbReference type="Gene3D" id="3.30.460.10">
    <property type="entry name" value="Beta Polymerase, domain 2"/>
    <property type="match status" value="1"/>
</dbReference>
<sequence>MELLELIKKTMEDKKAHDVVVVDFKNTSPICDYFVICDASNARQVNAISEAIDEAVSKQGYAIRRSDSKTDSPWILLDAGDVVAHVFLTEERQRYNLEKLYAEYISQ</sequence>
<evidence type="ECO:0000256" key="1">
    <source>
        <dbReference type="ARBA" id="ARBA00010574"/>
    </source>
</evidence>
<evidence type="ECO:0000256" key="2">
    <source>
        <dbReference type="HAMAP-Rule" id="MF_01477"/>
    </source>
</evidence>
<dbReference type="Pfam" id="PF02410">
    <property type="entry name" value="RsfS"/>
    <property type="match status" value="1"/>
</dbReference>
<dbReference type="PANTHER" id="PTHR21043">
    <property type="entry name" value="IOJAP SUPERFAMILY ORTHOLOG"/>
    <property type="match status" value="1"/>
</dbReference>
<dbReference type="InterPro" id="IPR004394">
    <property type="entry name" value="Iojap/RsfS/C7orf30"/>
</dbReference>
<accession>A0A0X8GZI3</accession>
<dbReference type="RefSeq" id="WP_067631916.1">
    <property type="nucleotide sequence ID" value="NZ_CP013213.1"/>
</dbReference>
<dbReference type="AlphaFoldDB" id="A0A0X8GZI3"/>
<keyword evidence="2" id="KW-0810">Translation regulation</keyword>
<dbReference type="InterPro" id="IPR043519">
    <property type="entry name" value="NT_sf"/>
</dbReference>
<dbReference type="OrthoDB" id="9793681at2"/>
<reference evidence="3 4" key="1">
    <citation type="submission" date="2015-10" db="EMBL/GenBank/DDBJ databases">
        <title>Erysipelothrix larvae sp. LV19 isolated from the larval gut of the rhinoceros beetle, Trypoxylus dichotomus.</title>
        <authorList>
            <person name="Lim S."/>
            <person name="Kim B.-C."/>
        </authorList>
    </citation>
    <scope>NUCLEOTIDE SEQUENCE [LARGE SCALE GENOMIC DNA]</scope>
    <source>
        <strain evidence="3 4">LV19</strain>
    </source>
</reference>
<dbReference type="KEGG" id="erl:AOC36_04680"/>
<dbReference type="STRING" id="1514105.AOC36_04680"/>
<dbReference type="HAMAP" id="MF_01477">
    <property type="entry name" value="Iojap_RsfS"/>
    <property type="match status" value="1"/>
</dbReference>
<dbReference type="SUPFAM" id="SSF81301">
    <property type="entry name" value="Nucleotidyltransferase"/>
    <property type="match status" value="1"/>
</dbReference>
<dbReference type="GO" id="GO:0043023">
    <property type="term" value="F:ribosomal large subunit binding"/>
    <property type="evidence" value="ECO:0007669"/>
    <property type="project" value="TreeGrafter"/>
</dbReference>
<dbReference type="NCBIfam" id="TIGR00090">
    <property type="entry name" value="rsfS_iojap_ybeB"/>
    <property type="match status" value="1"/>
</dbReference>
<name>A0A0X8GZI3_9FIRM</name>
<dbReference type="GO" id="GO:0090071">
    <property type="term" value="P:negative regulation of ribosome biogenesis"/>
    <property type="evidence" value="ECO:0007669"/>
    <property type="project" value="UniProtKB-UniRule"/>
</dbReference>
<protein>
    <recommendedName>
        <fullName evidence="2">Ribosomal silencing factor RsfS</fullName>
    </recommendedName>
</protein>
<dbReference type="GO" id="GO:0017148">
    <property type="term" value="P:negative regulation of translation"/>
    <property type="evidence" value="ECO:0007669"/>
    <property type="project" value="UniProtKB-UniRule"/>
</dbReference>
<keyword evidence="2" id="KW-0963">Cytoplasm</keyword>
<gene>
    <name evidence="2" type="primary">rsfS</name>
    <name evidence="3" type="ORF">AOC36_04680</name>
</gene>
<dbReference type="GO" id="GO:0042256">
    <property type="term" value="P:cytosolic ribosome assembly"/>
    <property type="evidence" value="ECO:0007669"/>
    <property type="project" value="UniProtKB-UniRule"/>
</dbReference>
<dbReference type="PANTHER" id="PTHR21043:SF0">
    <property type="entry name" value="MITOCHONDRIAL ASSEMBLY OF RIBOSOMAL LARGE SUBUNIT PROTEIN 1"/>
    <property type="match status" value="1"/>
</dbReference>
<comment type="subunit">
    <text evidence="2">Interacts with ribosomal protein uL14 (rplN).</text>
</comment>
<keyword evidence="2" id="KW-0678">Repressor</keyword>
<evidence type="ECO:0000313" key="3">
    <source>
        <dbReference type="EMBL" id="AMC93292.1"/>
    </source>
</evidence>
<dbReference type="Proteomes" id="UP000063781">
    <property type="component" value="Chromosome"/>
</dbReference>
<comment type="function">
    <text evidence="2">Functions as a ribosomal silencing factor. Interacts with ribosomal protein uL14 (rplN), blocking formation of intersubunit bridge B8. Prevents association of the 30S and 50S ribosomal subunits and the formation of functional ribosomes, thus repressing translation.</text>
</comment>
<evidence type="ECO:0000313" key="4">
    <source>
        <dbReference type="Proteomes" id="UP000063781"/>
    </source>
</evidence>
<dbReference type="EMBL" id="CP013213">
    <property type="protein sequence ID" value="AMC93292.1"/>
    <property type="molecule type" value="Genomic_DNA"/>
</dbReference>
<proteinExistence type="inferred from homology"/>
<dbReference type="GO" id="GO:0005737">
    <property type="term" value="C:cytoplasm"/>
    <property type="evidence" value="ECO:0007669"/>
    <property type="project" value="UniProtKB-SubCell"/>
</dbReference>
<comment type="similarity">
    <text evidence="1 2">Belongs to the Iojap/RsfS family.</text>
</comment>